<keyword evidence="1 6" id="KW-0597">Phosphoprotein</keyword>
<comment type="function">
    <text evidence="6 7">Catalyzes the reversible transfer of the terminal phosphate of ATP to form a long-chain polyphosphate (polyP).</text>
</comment>
<dbReference type="InterPro" id="IPR025200">
    <property type="entry name" value="PPK_C_dom2"/>
</dbReference>
<name>A0A5C6S774_9BACT</name>
<dbReference type="GO" id="GO:0006799">
    <property type="term" value="P:polyphosphate biosynthetic process"/>
    <property type="evidence" value="ECO:0007669"/>
    <property type="project" value="UniProtKB-UniRule"/>
</dbReference>
<keyword evidence="2 6" id="KW-0808">Transferase</keyword>
<feature type="domain" description="Polyphosphate kinase N-terminal" evidence="9">
    <location>
        <begin position="35"/>
        <end position="140"/>
    </location>
</feature>
<comment type="PTM">
    <text evidence="6 7">An intermediate of this reaction is the autophosphorylated ppk in which a phosphate is covalently linked to a histidine residue through a N-P bond.</text>
</comment>
<dbReference type="GO" id="GO:0009358">
    <property type="term" value="C:polyphosphate kinase complex"/>
    <property type="evidence" value="ECO:0007669"/>
    <property type="project" value="InterPro"/>
</dbReference>
<dbReference type="PANTHER" id="PTHR30218">
    <property type="entry name" value="POLYPHOSPHATE KINASE"/>
    <property type="match status" value="1"/>
</dbReference>
<proteinExistence type="inferred from homology"/>
<dbReference type="PANTHER" id="PTHR30218:SF0">
    <property type="entry name" value="POLYPHOSPHATE KINASE"/>
    <property type="match status" value="1"/>
</dbReference>
<feature type="binding site" evidence="6">
    <location>
        <position position="432"/>
    </location>
    <ligand>
        <name>Mg(2+)</name>
        <dbReference type="ChEBI" id="CHEBI:18420"/>
    </ligand>
</feature>
<dbReference type="GO" id="GO:0008976">
    <property type="term" value="F:polyphosphate kinase activity"/>
    <property type="evidence" value="ECO:0007669"/>
    <property type="project" value="UniProtKB-UniRule"/>
</dbReference>
<evidence type="ECO:0000256" key="3">
    <source>
        <dbReference type="ARBA" id="ARBA00022741"/>
    </source>
</evidence>
<dbReference type="InterPro" id="IPR025198">
    <property type="entry name" value="PPK_N_dom"/>
</dbReference>
<comment type="similarity">
    <text evidence="6 7">Belongs to the polyphosphate kinase 1 (PPK1) family.</text>
</comment>
<dbReference type="AlphaFoldDB" id="A0A5C6S774"/>
<dbReference type="PIRSF" id="PIRSF015589">
    <property type="entry name" value="PP_kinase"/>
    <property type="match status" value="1"/>
</dbReference>
<dbReference type="Gene3D" id="3.30.870.10">
    <property type="entry name" value="Endonuclease Chain A"/>
    <property type="match status" value="2"/>
</dbReference>
<dbReference type="Pfam" id="PF13090">
    <property type="entry name" value="PP_kinase_C"/>
    <property type="match status" value="1"/>
</dbReference>
<keyword evidence="6" id="KW-0479">Metal-binding</keyword>
<dbReference type="EC" id="2.7.4.1" evidence="6 7"/>
<keyword evidence="5 6" id="KW-0067">ATP-binding</keyword>
<keyword evidence="13" id="KW-1185">Reference proteome</keyword>
<keyword evidence="6" id="KW-0460">Magnesium</keyword>
<dbReference type="InterPro" id="IPR036830">
    <property type="entry name" value="PP_kinase_middle_dom_sf"/>
</dbReference>
<dbReference type="InterPro" id="IPR036832">
    <property type="entry name" value="PPK_N_dom_sf"/>
</dbReference>
<evidence type="ECO:0000256" key="7">
    <source>
        <dbReference type="RuleBase" id="RU003800"/>
    </source>
</evidence>
<dbReference type="InterPro" id="IPR024953">
    <property type="entry name" value="PP_kinase_middle"/>
</dbReference>
<evidence type="ECO:0000259" key="11">
    <source>
        <dbReference type="Pfam" id="PF17941"/>
    </source>
</evidence>
<comment type="caution">
    <text evidence="12">The sequence shown here is derived from an EMBL/GenBank/DDBJ whole genome shotgun (WGS) entry which is preliminary data.</text>
</comment>
<dbReference type="NCBIfam" id="TIGR03705">
    <property type="entry name" value="poly_P_kin"/>
    <property type="match status" value="1"/>
</dbReference>
<evidence type="ECO:0000259" key="9">
    <source>
        <dbReference type="Pfam" id="PF13089"/>
    </source>
</evidence>
<dbReference type="HAMAP" id="MF_00347">
    <property type="entry name" value="Polyphosphate_kinase"/>
    <property type="match status" value="1"/>
</dbReference>
<evidence type="ECO:0000256" key="4">
    <source>
        <dbReference type="ARBA" id="ARBA00022777"/>
    </source>
</evidence>
<dbReference type="SUPFAM" id="SSF140356">
    <property type="entry name" value="PPK N-terminal domain-like"/>
    <property type="match status" value="1"/>
</dbReference>
<evidence type="ECO:0000256" key="6">
    <source>
        <dbReference type="HAMAP-Rule" id="MF_00347"/>
    </source>
</evidence>
<comment type="catalytic activity">
    <reaction evidence="6 7">
        <text>[phosphate](n) + ATP = [phosphate](n+1) + ADP</text>
        <dbReference type="Rhea" id="RHEA:19573"/>
        <dbReference type="Rhea" id="RHEA-COMP:9859"/>
        <dbReference type="Rhea" id="RHEA-COMP:14280"/>
        <dbReference type="ChEBI" id="CHEBI:16838"/>
        <dbReference type="ChEBI" id="CHEBI:30616"/>
        <dbReference type="ChEBI" id="CHEBI:456216"/>
        <dbReference type="EC" id="2.7.4.1"/>
    </reaction>
</comment>
<dbReference type="Gene3D" id="1.20.58.310">
    <property type="entry name" value="Polyphosphate kinase N-terminal domain"/>
    <property type="match status" value="1"/>
</dbReference>
<dbReference type="CDD" id="cd09167">
    <property type="entry name" value="PLDc_EcPPK1_C2_like"/>
    <property type="match status" value="1"/>
</dbReference>
<dbReference type="SUPFAM" id="SSF56024">
    <property type="entry name" value="Phospholipase D/nuclease"/>
    <property type="match status" value="2"/>
</dbReference>
<evidence type="ECO:0000256" key="2">
    <source>
        <dbReference type="ARBA" id="ARBA00022679"/>
    </source>
</evidence>
<dbReference type="GO" id="GO:0005524">
    <property type="term" value="F:ATP binding"/>
    <property type="evidence" value="ECO:0007669"/>
    <property type="project" value="UniProtKB-KW"/>
</dbReference>
<gene>
    <name evidence="12" type="primary">ppk1</name>
    <name evidence="6" type="synonym">ppk</name>
    <name evidence="12" type="ORF">FRY97_00660</name>
</gene>
<feature type="binding site" evidence="6">
    <location>
        <position position="73"/>
    </location>
    <ligand>
        <name>ATP</name>
        <dbReference type="ChEBI" id="CHEBI:30616"/>
    </ligand>
</feature>
<evidence type="ECO:0000259" key="10">
    <source>
        <dbReference type="Pfam" id="PF13090"/>
    </source>
</evidence>
<keyword evidence="3 6" id="KW-0547">Nucleotide-binding</keyword>
<dbReference type="Gene3D" id="3.30.1840.10">
    <property type="entry name" value="Polyphosphate kinase middle domain"/>
    <property type="match status" value="1"/>
</dbReference>
<feature type="binding site" evidence="6">
    <location>
        <position position="495"/>
    </location>
    <ligand>
        <name>ATP</name>
        <dbReference type="ChEBI" id="CHEBI:30616"/>
    </ligand>
</feature>
<evidence type="ECO:0000256" key="5">
    <source>
        <dbReference type="ARBA" id="ARBA00022840"/>
    </source>
</evidence>
<dbReference type="GO" id="GO:0046872">
    <property type="term" value="F:metal ion binding"/>
    <property type="evidence" value="ECO:0007669"/>
    <property type="project" value="UniProtKB-KW"/>
</dbReference>
<dbReference type="SUPFAM" id="SSF143724">
    <property type="entry name" value="PHP14-like"/>
    <property type="match status" value="1"/>
</dbReference>
<feature type="binding site" evidence="6">
    <location>
        <position position="620"/>
    </location>
    <ligand>
        <name>ATP</name>
        <dbReference type="ChEBI" id="CHEBI:30616"/>
    </ligand>
</feature>
<dbReference type="EMBL" id="VOOR01000001">
    <property type="protein sequence ID" value="TXB70249.1"/>
    <property type="molecule type" value="Genomic_DNA"/>
</dbReference>
<accession>A0A5C6S774</accession>
<comment type="cofactor">
    <cofactor evidence="6">
        <name>Mg(2+)</name>
        <dbReference type="ChEBI" id="CHEBI:18420"/>
    </cofactor>
</comment>
<dbReference type="NCBIfam" id="NF003917">
    <property type="entry name" value="PRK05443.1-1"/>
    <property type="match status" value="1"/>
</dbReference>
<dbReference type="Pfam" id="PF13089">
    <property type="entry name" value="PP_kinase_N"/>
    <property type="match status" value="1"/>
</dbReference>
<evidence type="ECO:0000313" key="13">
    <source>
        <dbReference type="Proteomes" id="UP000321580"/>
    </source>
</evidence>
<evidence type="ECO:0000259" key="8">
    <source>
        <dbReference type="Pfam" id="PF02503"/>
    </source>
</evidence>
<feature type="binding site" evidence="6">
    <location>
        <position position="592"/>
    </location>
    <ligand>
        <name>ATP</name>
        <dbReference type="ChEBI" id="CHEBI:30616"/>
    </ligand>
</feature>
<dbReference type="RefSeq" id="WP_147165481.1">
    <property type="nucleotide sequence ID" value="NZ_VOOR01000001.1"/>
</dbReference>
<reference evidence="12 13" key="1">
    <citation type="submission" date="2019-08" db="EMBL/GenBank/DDBJ databases">
        <title>Genome of Phaeodactylibacter luteus.</title>
        <authorList>
            <person name="Bowman J.P."/>
        </authorList>
    </citation>
    <scope>NUCLEOTIDE SEQUENCE [LARGE SCALE GENOMIC DNA]</scope>
    <source>
        <strain evidence="12 13">KCTC 42180</strain>
    </source>
</reference>
<feature type="active site" description="Phosphohistidine intermediate" evidence="6">
    <location>
        <position position="462"/>
    </location>
</feature>
<evidence type="ECO:0000256" key="1">
    <source>
        <dbReference type="ARBA" id="ARBA00022553"/>
    </source>
</evidence>
<dbReference type="Pfam" id="PF17941">
    <property type="entry name" value="PP_kinase_C_1"/>
    <property type="match status" value="1"/>
</dbReference>
<feature type="domain" description="Polyphosphate kinase C-terminal" evidence="11">
    <location>
        <begin position="359"/>
        <end position="521"/>
    </location>
</feature>
<feature type="binding site" evidence="6">
    <location>
        <position position="402"/>
    </location>
    <ligand>
        <name>Mg(2+)</name>
        <dbReference type="ChEBI" id="CHEBI:18420"/>
    </ligand>
</feature>
<feature type="domain" description="Polyphosphate kinase C-terminal" evidence="10">
    <location>
        <begin position="531"/>
        <end position="702"/>
    </location>
</feature>
<organism evidence="12 13">
    <name type="scientific">Phaeodactylibacter luteus</name>
    <dbReference type="NCBI Taxonomy" id="1564516"/>
    <lineage>
        <taxon>Bacteria</taxon>
        <taxon>Pseudomonadati</taxon>
        <taxon>Bacteroidota</taxon>
        <taxon>Saprospiria</taxon>
        <taxon>Saprospirales</taxon>
        <taxon>Haliscomenobacteraceae</taxon>
        <taxon>Phaeodactylibacter</taxon>
    </lineage>
</organism>
<sequence length="728" mass="84877">MAKPAEHKDFIHYAQVISNYDTSGLVKTSEEGLPFLERDLSWLSFNYRVLQEAKDPSVPLFERIKFLAIYSSNLDEFFRVRMANHRNLLRVGKKTKKELHINSKQIVKDIQRIVNKQQEEFSRIFEEEIIPELRNHNIYLLRRLDLNEEQKHFVENYFKDHMLPFVQPVLLVKNKIRPFLNNAALYLTVLLAEKHLPNAPHKYAIVKIPSDHLPRFIKLPAATPEQHDLIMLDDIVRHSVSWMFPGYEILDTFSIKLTRDAELYIDDEFSGDLVQKIKESLARRQVGPASRFVYDREMPDELLDFIKEAFDLEKYDILQEGRYHNNFDFFKFPSFEIDHLKNPALPPLPYHPLEDADDFYQAMRERDHLIHVPYHNYRSVVRFFEVAARDPKVTHIKIIQYRVARQSRIMQALMDAVKAGKQVSVFIEVKARFDEEANLEWGERLEKAGVNVHYSFPGVKVHSKLALVRRIENRRARMYTYLSTGNFHEDTAKVYSDFGLFTADERLVNEVARVFSFLETVKVPEQGFEHLMVGQFNLRTGLESLIDFEIAQAKGGKRAEIILKLNSLQDKSMITKLYEASQAGVKIQLIVRGICSLVPGVPGMSDNIHAISIVDRFLEHARVFIFYHAGEEKIYMSSADWMSRNLSYRVETAFPIYAPHIRSQIKDFMAIQLNDNVKARIIDAASSNRYYKDGSDLAIRSQMETYYYIKRQSEQDGQIEAEGLPGPM</sequence>
<dbReference type="InterPro" id="IPR041108">
    <property type="entry name" value="PP_kinase_C_1"/>
</dbReference>
<dbReference type="Proteomes" id="UP000321580">
    <property type="component" value="Unassembled WGS sequence"/>
</dbReference>
<protein>
    <recommendedName>
        <fullName evidence="6 7">Polyphosphate kinase</fullName>
        <ecNumber evidence="6 7">2.7.4.1</ecNumber>
    </recommendedName>
    <alternativeName>
        <fullName evidence="6">ATP-polyphosphate phosphotransferase</fullName>
    </alternativeName>
    <alternativeName>
        <fullName evidence="6">Polyphosphoric acid kinase</fullName>
    </alternativeName>
</protein>
<keyword evidence="4 6" id="KW-0418">Kinase</keyword>
<dbReference type="InterPro" id="IPR003414">
    <property type="entry name" value="PP_kinase"/>
</dbReference>
<dbReference type="OrthoDB" id="9761456at2"/>
<feature type="domain" description="Polyphosphate kinase middle" evidence="8">
    <location>
        <begin position="149"/>
        <end position="332"/>
    </location>
</feature>
<dbReference type="Pfam" id="PF02503">
    <property type="entry name" value="PP_kinase"/>
    <property type="match status" value="1"/>
</dbReference>
<evidence type="ECO:0000313" key="12">
    <source>
        <dbReference type="EMBL" id="TXB70249.1"/>
    </source>
</evidence>